<comment type="caution">
    <text evidence="2">The sequence shown here is derived from an EMBL/GenBank/DDBJ whole genome shotgun (WGS) entry which is preliminary data.</text>
</comment>
<feature type="signal peptide" evidence="1">
    <location>
        <begin position="1"/>
        <end position="18"/>
    </location>
</feature>
<gene>
    <name evidence="2" type="ORF">HNR40_000865</name>
</gene>
<dbReference type="PROSITE" id="PS51257">
    <property type="entry name" value="PROKAR_LIPOPROTEIN"/>
    <property type="match status" value="1"/>
</dbReference>
<reference evidence="2 3" key="1">
    <citation type="submission" date="2020-08" db="EMBL/GenBank/DDBJ databases">
        <title>Genomic Encyclopedia of Type Strains, Phase IV (KMG-IV): sequencing the most valuable type-strain genomes for metagenomic binning, comparative biology and taxonomic classification.</title>
        <authorList>
            <person name="Goeker M."/>
        </authorList>
    </citation>
    <scope>NUCLEOTIDE SEQUENCE [LARGE SCALE GENOMIC DNA]</scope>
    <source>
        <strain evidence="2 3">DSM 45385</strain>
    </source>
</reference>
<name>A0A7W7ZX69_9ACTN</name>
<proteinExistence type="predicted"/>
<dbReference type="Proteomes" id="UP000568380">
    <property type="component" value="Unassembled WGS sequence"/>
</dbReference>
<evidence type="ECO:0000256" key="1">
    <source>
        <dbReference type="SAM" id="SignalP"/>
    </source>
</evidence>
<accession>A0A7W7ZX69</accession>
<feature type="chain" id="PRO_5039065721" evidence="1">
    <location>
        <begin position="19"/>
        <end position="148"/>
    </location>
</feature>
<keyword evidence="3" id="KW-1185">Reference proteome</keyword>
<evidence type="ECO:0000313" key="2">
    <source>
        <dbReference type="EMBL" id="MBB5075419.1"/>
    </source>
</evidence>
<sequence length="148" mass="15843">MAVRLVLAVIGVSLSMFACGNSGAEGDSPSVATVEIYSGRPNPSWTLDKSARSAVVTAVDDLRVDEGLKPPDEGKLGFRWIEVTGLDTSHGRAARAKVAPRVVALELSADRRVVLLADPESHTLQELLRHAAGHVDADVLNLIRQQIR</sequence>
<dbReference type="RefSeq" id="WP_184958503.1">
    <property type="nucleotide sequence ID" value="NZ_JACHIN010000001.1"/>
</dbReference>
<dbReference type="AlphaFoldDB" id="A0A7W7ZX69"/>
<protein>
    <submittedName>
        <fullName evidence="2">Uncharacterized protein</fullName>
    </submittedName>
</protein>
<dbReference type="EMBL" id="JACHIN010000001">
    <property type="protein sequence ID" value="MBB5075419.1"/>
    <property type="molecule type" value="Genomic_DNA"/>
</dbReference>
<keyword evidence="1" id="KW-0732">Signal</keyword>
<evidence type="ECO:0000313" key="3">
    <source>
        <dbReference type="Proteomes" id="UP000568380"/>
    </source>
</evidence>
<organism evidence="2 3">
    <name type="scientific">Nonomuraea endophytica</name>
    <dbReference type="NCBI Taxonomy" id="714136"/>
    <lineage>
        <taxon>Bacteria</taxon>
        <taxon>Bacillati</taxon>
        <taxon>Actinomycetota</taxon>
        <taxon>Actinomycetes</taxon>
        <taxon>Streptosporangiales</taxon>
        <taxon>Streptosporangiaceae</taxon>
        <taxon>Nonomuraea</taxon>
    </lineage>
</organism>